<dbReference type="InterPro" id="IPR025101">
    <property type="entry name" value="DUF4012"/>
</dbReference>
<dbReference type="EMBL" id="MEYS01000002">
    <property type="protein sequence ID" value="OGD34107.1"/>
    <property type="molecule type" value="Genomic_DNA"/>
</dbReference>
<evidence type="ECO:0008006" key="4">
    <source>
        <dbReference type="Google" id="ProtNLM"/>
    </source>
</evidence>
<accession>A0A1F5BU27</accession>
<name>A0A1F5BU27_9BACT</name>
<dbReference type="AlphaFoldDB" id="A0A1F5BU27"/>
<dbReference type="Pfam" id="PF13196">
    <property type="entry name" value="DUF4012"/>
    <property type="match status" value="1"/>
</dbReference>
<protein>
    <recommendedName>
        <fullName evidence="4">DUF4012 domain-containing protein</fullName>
    </recommendedName>
</protein>
<reference evidence="2 3" key="1">
    <citation type="journal article" date="2016" name="Nat. Commun.">
        <title>Thousands of microbial genomes shed light on interconnected biogeochemical processes in an aquifer system.</title>
        <authorList>
            <person name="Anantharaman K."/>
            <person name="Brown C.T."/>
            <person name="Hug L.A."/>
            <person name="Sharon I."/>
            <person name="Castelle C.J."/>
            <person name="Probst A.J."/>
            <person name="Thomas B.C."/>
            <person name="Singh A."/>
            <person name="Wilkins M.J."/>
            <person name="Karaoz U."/>
            <person name="Brodie E.L."/>
            <person name="Williams K.H."/>
            <person name="Hubbard S.S."/>
            <person name="Banfield J.F."/>
        </authorList>
    </citation>
    <scope>NUCLEOTIDE SEQUENCE [LARGE SCALE GENOMIC DNA]</scope>
</reference>
<feature type="transmembrane region" description="Helical" evidence="1">
    <location>
        <begin position="52"/>
        <end position="73"/>
    </location>
</feature>
<keyword evidence="1" id="KW-1133">Transmembrane helix</keyword>
<evidence type="ECO:0000256" key="1">
    <source>
        <dbReference type="SAM" id="Phobius"/>
    </source>
</evidence>
<gene>
    <name evidence="2" type="ORF">A2988_01330</name>
</gene>
<sequence>MKSHKRETHTPDFVELYLEQNQHNSNIYFFLEQQELAGKGKNAPQKKVLWRFFLRAGSLAALFLFGVSALALMEQGTAQKRAPVWSGTALYDDVLAGHALLADLRFKEAAEKFSAARGADARNTGASGFFSSLAQLIGPYFSSSQFAPLSPAAETLQSAARSAARGYELFLSVSSGSLLGKGSARSAGALFAEAEQEIKKAQGLLAKVKDAVQEGLPPALSRMPLLAAQQDRFAPYLRLLRWAFDPEHPKKFLVVVEDQDIPRATGGFIGAYGVVTIEGGVLARGVFDDVRNLDGQLETNIIPPRQLQNATTAWSMRDANWFLDFPTSARKIASFYERSGGEDVDGVIAVQSAVLESLLGAETDSILGSDAFATLIERIAALPPKDFSAALRALDGALEQKNIMVWLADKEYQKTIVERARDGGVIRHDAADYTAVAVHAMDEENARGLVRHDMVKHTEMLDSGDIINTVALEFHRSRQGGEPESNDDGLYYIKLYAPKGSRLIAASGGEEQVIVPQLDYAAEYFMPDEDVYASESTLRADHADKTDIFDETDKTVFGTWITLGGKSAKLLYHYTVPLGTRETQGTFTSFFQKQPGASGTLQFSVTPPDGKGLVGPDAGAFTGEFSGSLASDLAFTATLQ</sequence>
<organism evidence="2 3">
    <name type="scientific">Candidatus Azambacteria bacterium RIFCSPLOWO2_01_FULL_46_25</name>
    <dbReference type="NCBI Taxonomy" id="1797298"/>
    <lineage>
        <taxon>Bacteria</taxon>
        <taxon>Candidatus Azamiibacteriota</taxon>
    </lineage>
</organism>
<dbReference type="STRING" id="1797298.A2988_01330"/>
<proteinExistence type="predicted"/>
<evidence type="ECO:0000313" key="3">
    <source>
        <dbReference type="Proteomes" id="UP000176650"/>
    </source>
</evidence>
<dbReference type="Proteomes" id="UP000176650">
    <property type="component" value="Unassembled WGS sequence"/>
</dbReference>
<keyword evidence="1" id="KW-0472">Membrane</keyword>
<keyword evidence="1" id="KW-0812">Transmembrane</keyword>
<evidence type="ECO:0000313" key="2">
    <source>
        <dbReference type="EMBL" id="OGD34107.1"/>
    </source>
</evidence>
<comment type="caution">
    <text evidence="2">The sequence shown here is derived from an EMBL/GenBank/DDBJ whole genome shotgun (WGS) entry which is preliminary data.</text>
</comment>